<sequence length="79" mass="8302">MRGVIVVWLGLLLGTGPAAADDFTGFYAGVNAGWAFERGDSSTLAGSVGSAREAEGLPPSVSRIEQRRLPEKPANSRTR</sequence>
<evidence type="ECO:0008006" key="5">
    <source>
        <dbReference type="Google" id="ProtNLM"/>
    </source>
</evidence>
<evidence type="ECO:0000256" key="2">
    <source>
        <dbReference type="SAM" id="SignalP"/>
    </source>
</evidence>
<proteinExistence type="predicted"/>
<dbReference type="EMBL" id="BPRE01000004">
    <property type="protein sequence ID" value="GJE75022.1"/>
    <property type="molecule type" value="Genomic_DNA"/>
</dbReference>
<comment type="caution">
    <text evidence="3">The sequence shown here is derived from an EMBL/GenBank/DDBJ whole genome shotgun (WGS) entry which is preliminary data.</text>
</comment>
<evidence type="ECO:0000313" key="4">
    <source>
        <dbReference type="Proteomes" id="UP001055093"/>
    </source>
</evidence>
<organism evidence="3 4">
    <name type="scientific">Methylorubrum suomiense</name>
    <dbReference type="NCBI Taxonomy" id="144191"/>
    <lineage>
        <taxon>Bacteria</taxon>
        <taxon>Pseudomonadati</taxon>
        <taxon>Pseudomonadota</taxon>
        <taxon>Alphaproteobacteria</taxon>
        <taxon>Hyphomicrobiales</taxon>
        <taxon>Methylobacteriaceae</taxon>
        <taxon>Methylorubrum</taxon>
    </lineage>
</organism>
<feature type="chain" id="PRO_5046889238" description="Porin" evidence="2">
    <location>
        <begin position="21"/>
        <end position="79"/>
    </location>
</feature>
<evidence type="ECO:0000313" key="3">
    <source>
        <dbReference type="EMBL" id="GJE75022.1"/>
    </source>
</evidence>
<protein>
    <recommendedName>
        <fullName evidence="5">Porin</fullName>
    </recommendedName>
</protein>
<name>A0ABQ4UWE3_9HYPH</name>
<dbReference type="RefSeq" id="WP_137827851.1">
    <property type="nucleotide sequence ID" value="NZ_BPRE01000004.1"/>
</dbReference>
<feature type="region of interest" description="Disordered" evidence="1">
    <location>
        <begin position="45"/>
        <end position="79"/>
    </location>
</feature>
<reference evidence="3" key="1">
    <citation type="journal article" date="2021" name="Front. Microbiol.">
        <title>Comprehensive Comparative Genomics and Phenotyping of Methylobacterium Species.</title>
        <authorList>
            <person name="Alessa O."/>
            <person name="Ogura Y."/>
            <person name="Fujitani Y."/>
            <person name="Takami H."/>
            <person name="Hayashi T."/>
            <person name="Sahin N."/>
            <person name="Tani A."/>
        </authorList>
    </citation>
    <scope>NUCLEOTIDE SEQUENCE</scope>
    <source>
        <strain evidence="3">DSM 14458</strain>
    </source>
</reference>
<accession>A0ABQ4UWE3</accession>
<reference evidence="3" key="2">
    <citation type="submission" date="2021-08" db="EMBL/GenBank/DDBJ databases">
        <authorList>
            <person name="Tani A."/>
            <person name="Ola A."/>
            <person name="Ogura Y."/>
            <person name="Katsura K."/>
            <person name="Hayashi T."/>
        </authorList>
    </citation>
    <scope>NUCLEOTIDE SEQUENCE</scope>
    <source>
        <strain evidence="3">DSM 14458</strain>
    </source>
</reference>
<feature type="signal peptide" evidence="2">
    <location>
        <begin position="1"/>
        <end position="20"/>
    </location>
</feature>
<keyword evidence="2" id="KW-0732">Signal</keyword>
<evidence type="ECO:0000256" key="1">
    <source>
        <dbReference type="SAM" id="MobiDB-lite"/>
    </source>
</evidence>
<keyword evidence="4" id="KW-1185">Reference proteome</keyword>
<dbReference type="Proteomes" id="UP001055093">
    <property type="component" value="Unassembled WGS sequence"/>
</dbReference>
<gene>
    <name evidence="3" type="ORF">BGCPKDLD_1598</name>
</gene>